<evidence type="ECO:0000313" key="2">
    <source>
        <dbReference type="Proteomes" id="UP000198960"/>
    </source>
</evidence>
<organism evidence="1 2">
    <name type="scientific">Trujillonella endophytica</name>
    <dbReference type="NCBI Taxonomy" id="673521"/>
    <lineage>
        <taxon>Bacteria</taxon>
        <taxon>Bacillati</taxon>
        <taxon>Actinomycetota</taxon>
        <taxon>Actinomycetes</taxon>
        <taxon>Geodermatophilales</taxon>
        <taxon>Geodermatophilaceae</taxon>
        <taxon>Trujillonella</taxon>
    </lineage>
</organism>
<reference evidence="2" key="1">
    <citation type="submission" date="2016-10" db="EMBL/GenBank/DDBJ databases">
        <authorList>
            <person name="Varghese N."/>
            <person name="Submissions S."/>
        </authorList>
    </citation>
    <scope>NUCLEOTIDE SEQUENCE [LARGE SCALE GENOMIC DNA]</scope>
    <source>
        <strain evidence="2">DSM 45413</strain>
    </source>
</reference>
<dbReference type="AlphaFoldDB" id="A0A1H8RFK1"/>
<keyword evidence="2" id="KW-1185">Reference proteome</keyword>
<dbReference type="EMBL" id="FOEE01000003">
    <property type="protein sequence ID" value="SEO65047.1"/>
    <property type="molecule type" value="Genomic_DNA"/>
</dbReference>
<dbReference type="STRING" id="673521.SAMN05660991_01069"/>
<dbReference type="OrthoDB" id="2426596at2"/>
<name>A0A1H8RFK1_9ACTN</name>
<evidence type="ECO:0000313" key="1">
    <source>
        <dbReference type="EMBL" id="SEO65047.1"/>
    </source>
</evidence>
<gene>
    <name evidence="1" type="ORF">SAMN05660991_01069</name>
</gene>
<dbReference type="RefSeq" id="WP_091940955.1">
    <property type="nucleotide sequence ID" value="NZ_FOEE01000003.1"/>
</dbReference>
<sequence length="236" mass="25193">MLLAGRPAETDLSPAAWLADAVRAGRPGTVAALVPAGYPAYARLLHPAVRYEGDDDVDVRWDEVAAFNGRTAHRLMQWPGVTGSWDYVGEDDQPDLWNDTPAPGHLPAHVAVELAALLTGATTTPDRCFFGACDETGTDAPRLVLPSCELLLLAGPITLAAANMAPEPQEQSPALWWPADRAWCVATDPELMSTYVGGPVEVLDALLGSRLEVHPARPDDQVDYAADTVNPVAPRT</sequence>
<protein>
    <submittedName>
        <fullName evidence="1">Uncharacterized protein</fullName>
    </submittedName>
</protein>
<proteinExistence type="predicted"/>
<accession>A0A1H8RFK1</accession>
<dbReference type="Proteomes" id="UP000198960">
    <property type="component" value="Unassembled WGS sequence"/>
</dbReference>